<keyword evidence="8" id="KW-1185">Reference proteome</keyword>
<gene>
    <name evidence="7" type="ORF">LTR84_006733</name>
</gene>
<protein>
    <recommendedName>
        <fullName evidence="6">Xylanolytic transcriptional activator regulatory domain-containing protein</fullName>
    </recommendedName>
</protein>
<name>A0AAV9N011_9EURO</name>
<dbReference type="InterPro" id="IPR050987">
    <property type="entry name" value="AtrR-like"/>
</dbReference>
<comment type="subcellular location">
    <subcellularLocation>
        <location evidence="1">Nucleus</location>
    </subcellularLocation>
</comment>
<evidence type="ECO:0000256" key="1">
    <source>
        <dbReference type="ARBA" id="ARBA00004123"/>
    </source>
</evidence>
<keyword evidence="4" id="KW-0804">Transcription</keyword>
<dbReference type="Pfam" id="PF04082">
    <property type="entry name" value="Fungal_trans"/>
    <property type="match status" value="1"/>
</dbReference>
<dbReference type="Proteomes" id="UP001358417">
    <property type="component" value="Unassembled WGS sequence"/>
</dbReference>
<dbReference type="PANTHER" id="PTHR46910:SF37">
    <property type="entry name" value="ZN(II)2CYS6 TRANSCRIPTION FACTOR (EUROFUNG)"/>
    <property type="match status" value="1"/>
</dbReference>
<dbReference type="InterPro" id="IPR007219">
    <property type="entry name" value="XnlR_reg_dom"/>
</dbReference>
<dbReference type="GO" id="GO:0005634">
    <property type="term" value="C:nucleus"/>
    <property type="evidence" value="ECO:0007669"/>
    <property type="project" value="UniProtKB-SubCell"/>
</dbReference>
<dbReference type="RefSeq" id="XP_064702773.1">
    <property type="nucleotide sequence ID" value="XM_064850291.1"/>
</dbReference>
<dbReference type="GO" id="GO:0003677">
    <property type="term" value="F:DNA binding"/>
    <property type="evidence" value="ECO:0007669"/>
    <property type="project" value="UniProtKB-KW"/>
</dbReference>
<sequence length="566" mass="62337">MEELLSFNPLDSPFAIQSPVGKLYDFLDDPESFPLDESASIWGFDPASLDLTNYLTSPSPECVEYGSPSESQSIIPEHFGPGCWLSLCSSSGLAWVQQAHGTGDFATIAGDLTAAWAKQLRLERNEPTIRSAEPEQRLALEYVDAYFKRSVDSLFEAIHQLDFQQQLRSHFENPNPNEDPVSYAIRNTVYASGCRLHSSANYAASFDAIQKEAWGYFSNALSVHSELLLRSPSIGAVRALLAMALFAEGLGSPALGSGLIANAALVAQALGLHKRVTCVEATSKGDGLKNTWLFWAVYCCEKNISRRIGRSSVIVDDDVTCEIPIMAHPNSALDPIFLTSIIQNCQISSGICKALSARGLHDQPARLLEIVRKYNQELLSWETSLAAEMRPRTCYKYNDDVQLSRTLAIILLHCSFCDLLMILNAPFAYPWINSGFRKDSNGETKIAAQISESSATIVESARKIIVMTRHFDLNGANTHSFMLHYPMHAFINLFIHVLKSPASASVRSDMALLDVAVGYFGQLDFLTGSKLEFPFARDIAVFARRTVDNYPGHPSQSTGIRGSGKQ</sequence>
<accession>A0AAV9N011</accession>
<dbReference type="EMBL" id="JAVRRD010000026">
    <property type="protein sequence ID" value="KAK5047211.1"/>
    <property type="molecule type" value="Genomic_DNA"/>
</dbReference>
<dbReference type="GO" id="GO:0003700">
    <property type="term" value="F:DNA-binding transcription factor activity"/>
    <property type="evidence" value="ECO:0007669"/>
    <property type="project" value="InterPro"/>
</dbReference>
<evidence type="ECO:0000256" key="4">
    <source>
        <dbReference type="ARBA" id="ARBA00023163"/>
    </source>
</evidence>
<dbReference type="GeneID" id="89974902"/>
<reference evidence="7 8" key="1">
    <citation type="submission" date="2023-08" db="EMBL/GenBank/DDBJ databases">
        <title>Black Yeasts Isolated from many extreme environments.</title>
        <authorList>
            <person name="Coleine C."/>
            <person name="Stajich J.E."/>
            <person name="Selbmann L."/>
        </authorList>
    </citation>
    <scope>NUCLEOTIDE SEQUENCE [LARGE SCALE GENOMIC DNA]</scope>
    <source>
        <strain evidence="7 8">CCFEE 5792</strain>
    </source>
</reference>
<evidence type="ECO:0000256" key="3">
    <source>
        <dbReference type="ARBA" id="ARBA00023125"/>
    </source>
</evidence>
<dbReference type="PANTHER" id="PTHR46910">
    <property type="entry name" value="TRANSCRIPTION FACTOR PDR1"/>
    <property type="match status" value="1"/>
</dbReference>
<evidence type="ECO:0000259" key="6">
    <source>
        <dbReference type="SMART" id="SM00906"/>
    </source>
</evidence>
<evidence type="ECO:0000313" key="8">
    <source>
        <dbReference type="Proteomes" id="UP001358417"/>
    </source>
</evidence>
<evidence type="ECO:0000256" key="2">
    <source>
        <dbReference type="ARBA" id="ARBA00023015"/>
    </source>
</evidence>
<feature type="domain" description="Xylanolytic transcriptional activator regulatory" evidence="6">
    <location>
        <begin position="256"/>
        <end position="330"/>
    </location>
</feature>
<dbReference type="GO" id="GO:0008270">
    <property type="term" value="F:zinc ion binding"/>
    <property type="evidence" value="ECO:0007669"/>
    <property type="project" value="InterPro"/>
</dbReference>
<keyword evidence="2" id="KW-0805">Transcription regulation</keyword>
<keyword evidence="3" id="KW-0238">DNA-binding</keyword>
<dbReference type="SMART" id="SM00906">
    <property type="entry name" value="Fungal_trans"/>
    <property type="match status" value="1"/>
</dbReference>
<proteinExistence type="predicted"/>
<keyword evidence="5" id="KW-0539">Nucleus</keyword>
<dbReference type="CDD" id="cd12148">
    <property type="entry name" value="fungal_TF_MHR"/>
    <property type="match status" value="1"/>
</dbReference>
<organism evidence="7 8">
    <name type="scientific">Exophiala bonariae</name>
    <dbReference type="NCBI Taxonomy" id="1690606"/>
    <lineage>
        <taxon>Eukaryota</taxon>
        <taxon>Fungi</taxon>
        <taxon>Dikarya</taxon>
        <taxon>Ascomycota</taxon>
        <taxon>Pezizomycotina</taxon>
        <taxon>Eurotiomycetes</taxon>
        <taxon>Chaetothyriomycetidae</taxon>
        <taxon>Chaetothyriales</taxon>
        <taxon>Herpotrichiellaceae</taxon>
        <taxon>Exophiala</taxon>
    </lineage>
</organism>
<dbReference type="GO" id="GO:0006351">
    <property type="term" value="P:DNA-templated transcription"/>
    <property type="evidence" value="ECO:0007669"/>
    <property type="project" value="InterPro"/>
</dbReference>
<dbReference type="AlphaFoldDB" id="A0AAV9N011"/>
<evidence type="ECO:0000256" key="5">
    <source>
        <dbReference type="ARBA" id="ARBA00023242"/>
    </source>
</evidence>
<evidence type="ECO:0000313" key="7">
    <source>
        <dbReference type="EMBL" id="KAK5047211.1"/>
    </source>
</evidence>
<comment type="caution">
    <text evidence="7">The sequence shown here is derived from an EMBL/GenBank/DDBJ whole genome shotgun (WGS) entry which is preliminary data.</text>
</comment>